<organism evidence="2 3">
    <name type="scientific">Babesia microti (strain RI)</name>
    <dbReference type="NCBI Taxonomy" id="1133968"/>
    <lineage>
        <taxon>Eukaryota</taxon>
        <taxon>Sar</taxon>
        <taxon>Alveolata</taxon>
        <taxon>Apicomplexa</taxon>
        <taxon>Aconoidasida</taxon>
        <taxon>Piroplasmida</taxon>
        <taxon>Babesiidae</taxon>
        <taxon>Babesia</taxon>
    </lineage>
</organism>
<evidence type="ECO:0000256" key="1">
    <source>
        <dbReference type="SAM" id="SignalP"/>
    </source>
</evidence>
<sequence>MNTLTLANLSLILRIGGTLCVTQRSLMFPISSTLKNSLMGSIQDSADFAIKIHPPKQETNEILEDIDEIKSLEMKELNYEMEDYARAKQKMLNLHKRRIEQIVSKAFEPLHATLVY</sequence>
<dbReference type="Proteomes" id="UP000002899">
    <property type="component" value="Chromosome IV"/>
</dbReference>
<feature type="signal peptide" evidence="1">
    <location>
        <begin position="1"/>
        <end position="20"/>
    </location>
</feature>
<dbReference type="RefSeq" id="XP_021337750.1">
    <property type="nucleotide sequence ID" value="XM_021482532.1"/>
</dbReference>
<evidence type="ECO:0000313" key="2">
    <source>
        <dbReference type="EMBL" id="SIO73680.1"/>
    </source>
</evidence>
<dbReference type="AlphaFoldDB" id="A0A1N6LXS5"/>
<reference evidence="2 3" key="2">
    <citation type="journal article" date="2013" name="PLoS ONE">
        <title>Whole genome mapping and re-organization of the nuclear and mitochondrial genomes of Babesia microti isolates.</title>
        <authorList>
            <person name="Cornillot E."/>
            <person name="Dassouli A."/>
            <person name="Garg A."/>
            <person name="Pachikara N."/>
            <person name="Randazzo S."/>
            <person name="Depoix D."/>
            <person name="Carcy B."/>
            <person name="Delbecq S."/>
            <person name="Frutos R."/>
            <person name="Silva J.C."/>
            <person name="Sutton R."/>
            <person name="Krause P.J."/>
            <person name="Mamoun C.B."/>
        </authorList>
    </citation>
    <scope>NUCLEOTIDE SEQUENCE [LARGE SCALE GENOMIC DNA]</scope>
    <source>
        <strain evidence="2 3">RI</strain>
    </source>
</reference>
<feature type="chain" id="PRO_5012410424" evidence="1">
    <location>
        <begin position="21"/>
        <end position="116"/>
    </location>
</feature>
<dbReference type="KEGG" id="bmic:BmR1_04g06665"/>
<reference evidence="2 3" key="3">
    <citation type="journal article" date="2016" name="Sci. Rep.">
        <title>Genome-wide diversity and gene expression profiling of Babesia microti isolates identify polymorphic genes that mediate host-pathogen interactions.</title>
        <authorList>
            <person name="Silva J.C."/>
            <person name="Cornillot E."/>
            <person name="McCracken C."/>
            <person name="Usmani-Brown S."/>
            <person name="Dwivedi A."/>
            <person name="Ifeonu O.O."/>
            <person name="Crabtree J."/>
            <person name="Gotia H.T."/>
            <person name="Virji A.Z."/>
            <person name="Reynes C."/>
            <person name="Colinge J."/>
            <person name="Kumar V."/>
            <person name="Lawres L."/>
            <person name="Pazzi J.E."/>
            <person name="Pablo J.V."/>
            <person name="Hung C."/>
            <person name="Brancato J."/>
            <person name="Kumari P."/>
            <person name="Orvis J."/>
            <person name="Tretina K."/>
            <person name="Chibucos M."/>
            <person name="Ott S."/>
            <person name="Sadzewicz L."/>
            <person name="Sengamalay N."/>
            <person name="Shetty A.C."/>
            <person name="Su Q."/>
            <person name="Tallon L."/>
            <person name="Fraser C.M."/>
            <person name="Frutos R."/>
            <person name="Molina D.M."/>
            <person name="Krause P.J."/>
            <person name="Ben Mamoun C."/>
        </authorList>
    </citation>
    <scope>NUCLEOTIDE SEQUENCE [LARGE SCALE GENOMIC DNA]</scope>
    <source>
        <strain evidence="2 3">RI</strain>
    </source>
</reference>
<dbReference type="VEuPathDB" id="PiroplasmaDB:BmR1_04g06665"/>
<evidence type="ECO:0000313" key="3">
    <source>
        <dbReference type="Proteomes" id="UP000002899"/>
    </source>
</evidence>
<dbReference type="OrthoDB" id="329189at2759"/>
<reference evidence="2 3" key="1">
    <citation type="journal article" date="2012" name="Nucleic Acids Res.">
        <title>Sequencing of the smallest Apicomplexan genome from the human pathogen Babesia microti.</title>
        <authorList>
            <person name="Cornillot E."/>
            <person name="Hadj-Kaddour K."/>
            <person name="Dassouli A."/>
            <person name="Noel B."/>
            <person name="Ranwez V."/>
            <person name="Vacherie B."/>
            <person name="Augagneur Y."/>
            <person name="Bres V."/>
            <person name="Duclos A."/>
            <person name="Randazzo S."/>
            <person name="Carcy B."/>
            <person name="Debierre-Grockiego F."/>
            <person name="Delbecq S."/>
            <person name="Moubri-Menage K."/>
            <person name="Shams-Eldin H."/>
            <person name="Usmani-Brown S."/>
            <person name="Bringaud F."/>
            <person name="Wincker P."/>
            <person name="Vivares C.P."/>
            <person name="Schwarz R.T."/>
            <person name="Schetters T.P."/>
            <person name="Krause P.J."/>
            <person name="Gorenflot A."/>
            <person name="Berry V."/>
            <person name="Barbe V."/>
            <person name="Ben Mamoun C."/>
        </authorList>
    </citation>
    <scope>NUCLEOTIDE SEQUENCE [LARGE SCALE GENOMIC DNA]</scope>
    <source>
        <strain evidence="2 3">RI</strain>
    </source>
</reference>
<protein>
    <submittedName>
        <fullName evidence="2">Secreted ookinete protein, putative (PSOP6)</fullName>
    </submittedName>
</protein>
<dbReference type="EMBL" id="LN871599">
    <property type="protein sequence ID" value="SIO73680.1"/>
    <property type="molecule type" value="Genomic_DNA"/>
</dbReference>
<dbReference type="GeneID" id="24425978"/>
<keyword evidence="1" id="KW-0732">Signal</keyword>
<name>A0A1N6LXS5_BABMR</name>
<keyword evidence="3" id="KW-1185">Reference proteome</keyword>
<proteinExistence type="predicted"/>
<gene>
    <name evidence="2" type="ORF">BmR1_04g06665</name>
</gene>
<accession>A0A1N6LXS5</accession>